<dbReference type="KEGG" id="vg:31050522"/>
<dbReference type="EMBL" id="KY009685">
    <property type="protein sequence ID" value="AQQ79965.1"/>
    <property type="molecule type" value="Genomic_DNA"/>
</dbReference>
<reference evidence="1 2" key="1">
    <citation type="journal article" date="2016" name="Genome Biol. Evol.">
        <title>Genome Sequencing of the Behavior Manipulating Virus LbFV Reveals a Possible New Virus Family.</title>
        <authorList>
            <person name="Lepetit D."/>
            <person name="Gillet B."/>
            <person name="Hughes S."/>
            <person name="Kraaijeveld K."/>
            <person name="Varaldi J."/>
        </authorList>
    </citation>
    <scope>NUCLEOTIDE SEQUENCE [LARGE SCALE GENOMIC DNA]</scope>
    <source>
        <strain evidence="1">Valence Gotheron</strain>
    </source>
</reference>
<proteinExistence type="predicted"/>
<dbReference type="Proteomes" id="UP000203066">
    <property type="component" value="Segment"/>
</dbReference>
<organism evidence="1 2">
    <name type="scientific">Leptopilina boulardi filamentous virus</name>
    <dbReference type="NCBI Taxonomy" id="552509"/>
    <lineage>
        <taxon>Viruses</taxon>
        <taxon>Viruses incertae sedis</taxon>
        <taxon>Naldaviricetes</taxon>
        <taxon>Lefavirales</taxon>
        <taxon>Filamentoviridae</taxon>
        <taxon>Alphafilamentovirus</taxon>
        <taxon>Alphafilamentovirus leboulardi</taxon>
    </lineage>
</organism>
<name>A0A1S5YD95_9VIRU</name>
<evidence type="ECO:0000313" key="2">
    <source>
        <dbReference type="Proteomes" id="UP000203066"/>
    </source>
</evidence>
<keyword evidence="2" id="KW-1185">Reference proteome</keyword>
<accession>A0A1S5YD95</accession>
<evidence type="ECO:0000313" key="1">
    <source>
        <dbReference type="EMBL" id="AQQ79965.1"/>
    </source>
</evidence>
<protein>
    <submittedName>
        <fullName evidence="1">Uncharacterized protein</fullName>
    </submittedName>
</protein>
<dbReference type="RefSeq" id="YP_009345649.1">
    <property type="nucleotide sequence ID" value="NC_033778.1"/>
</dbReference>
<gene>
    <name evidence="1" type="ORF">LbFV_ORF45</name>
</gene>
<dbReference type="GeneID" id="31050522"/>
<sequence length="51" mass="5819">MSIKLFGVKNIVGIGQKKNINIVVIGLLNHSNIQHHVLFLIPWKLKKFEVV</sequence>